<keyword evidence="1" id="KW-0812">Transmembrane</keyword>
<dbReference type="Proteomes" id="UP000195611">
    <property type="component" value="Unassembled WGS sequence"/>
</dbReference>
<evidence type="ECO:0000313" key="2">
    <source>
        <dbReference type="EMBL" id="SJN45349.1"/>
    </source>
</evidence>
<dbReference type="RefSeq" id="WP_087060229.1">
    <property type="nucleotide sequence ID" value="NZ_FUKW01000162.1"/>
</dbReference>
<dbReference type="AlphaFoldDB" id="A0A1R4KM72"/>
<name>A0A1R4KM72_9LACT</name>
<keyword evidence="1" id="KW-1133">Transmembrane helix</keyword>
<proteinExistence type="predicted"/>
<accession>A0A1R4KM72</accession>
<keyword evidence="1" id="KW-0472">Membrane</keyword>
<dbReference type="EMBL" id="FUKW01000162">
    <property type="protein sequence ID" value="SJN45349.1"/>
    <property type="molecule type" value="Genomic_DNA"/>
</dbReference>
<protein>
    <submittedName>
        <fullName evidence="2">Uncharacterized protein</fullName>
    </submittedName>
</protein>
<evidence type="ECO:0000313" key="3">
    <source>
        <dbReference type="Proteomes" id="UP000195611"/>
    </source>
</evidence>
<feature type="transmembrane region" description="Helical" evidence="1">
    <location>
        <begin position="37"/>
        <end position="55"/>
    </location>
</feature>
<gene>
    <name evidence="2" type="ORF">FM115_11065</name>
</gene>
<sequence>MKNKKFTLWQALVLFTLWIVIRTIVAQLMGSFEMMEFLLQVITTWPATIGTFYFFSNKTFKPLNHDATLGMIIVTGFLIIFLQIFLVTLYLFVS</sequence>
<feature type="transmembrane region" description="Helical" evidence="1">
    <location>
        <begin position="6"/>
        <end position="25"/>
    </location>
</feature>
<feature type="transmembrane region" description="Helical" evidence="1">
    <location>
        <begin position="67"/>
        <end position="93"/>
    </location>
</feature>
<reference evidence="2 3" key="1">
    <citation type="submission" date="2017-02" db="EMBL/GenBank/DDBJ databases">
        <authorList>
            <person name="Peterson S.W."/>
        </authorList>
    </citation>
    <scope>NUCLEOTIDE SEQUENCE [LARGE SCALE GENOMIC DNA]</scope>
    <source>
        <strain evidence="2 3">42ea</strain>
    </source>
</reference>
<organism evidence="2 3">
    <name type="scientific">Marinilactibacillus psychrotolerans 42ea</name>
    <dbReference type="NCBI Taxonomy" id="1255609"/>
    <lineage>
        <taxon>Bacteria</taxon>
        <taxon>Bacillati</taxon>
        <taxon>Bacillota</taxon>
        <taxon>Bacilli</taxon>
        <taxon>Lactobacillales</taxon>
        <taxon>Carnobacteriaceae</taxon>
        <taxon>Marinilactibacillus</taxon>
    </lineage>
</organism>
<evidence type="ECO:0000256" key="1">
    <source>
        <dbReference type="SAM" id="Phobius"/>
    </source>
</evidence>